<dbReference type="Pfam" id="PF13968">
    <property type="entry name" value="DUF4220"/>
    <property type="match status" value="1"/>
</dbReference>
<reference evidence="4" key="1">
    <citation type="submission" date="2020-01" db="EMBL/GenBank/DDBJ databases">
        <title>Genome sequence of Kobresia littledalei, the first chromosome-level genome in the family Cyperaceae.</title>
        <authorList>
            <person name="Qu G."/>
        </authorList>
    </citation>
    <scope>NUCLEOTIDE SEQUENCE</scope>
    <source>
        <strain evidence="4">C.B.Clarke</strain>
        <tissue evidence="4">Leaf</tissue>
    </source>
</reference>
<protein>
    <recommendedName>
        <fullName evidence="3">DUF4220 domain-containing protein</fullName>
    </recommendedName>
</protein>
<sequence length="772" mass="88576">MINDEKYYCVSELGAEILMVITSFIIVISVIFIISLWSVSHKINISTISDQGANLLLSLAYALFLPLMSYLFSQAKQYNSDGRAQVILIWMVLIEIIRMRSDPIFTWRLRKSAEQLVRLFWVGFLICSYAPLHGIRVSLLVLCIYFGVSEVLKGIIFKVAKDSYLIGKNPKIIHNYVERIMLQDDLHTTPMNICDYIVMGEQNHEIDVCSNGYVLGEKKSISVGILTIGRVFQLNSSEDEAFTSAFPGWRDICLSLALAKMLMRRFAKLPVDEAGCRKSLDFVLEGIIDYIGSNRDIQTNGNDRERNPTERVFSIIQNRERNPTKRVFSIIQNELLYVSDLLHMKVPTCYYFDRYEMFGPLSIFVMFGNGVYLIYTIHKKSSAWLSAVVEKAYNHCFFHVFRRGSMVVKIFSRLDLAITILLFIACVYIQNTSLVGLTSPRWSYLKIVERYIKDPTKWNRSHKPPSHLENSRKVPKAPRENVKKTRVHYSSIVDLEAVSILARLSKWIKRIIPRSSPSVICSTDAKEAILKSLRKNVGRLTNGETSLKSHGMDHLIWACQPHASTTETILIWHIATTLFHNHKPSPHQNIDPHQDPASQQNNNPFKEQEVALELSSYCHYLVKCLPDLLPDELDFTEKMYERVQKEILDIPLFFDQKPTTKYRCIYALQAMWVESSVVGKGARLAKDLMNCAEDEAQAVWMMLADFWAEMMLFIAPSDNVDGHEKLLDRDELITQLWALLTHAGIITRPKRTKHQDHQSESNAVTGDMNIIV</sequence>
<accession>A0A833VRR3</accession>
<dbReference type="Proteomes" id="UP000623129">
    <property type="component" value="Unassembled WGS sequence"/>
</dbReference>
<feature type="transmembrane region" description="Helical" evidence="2">
    <location>
        <begin position="410"/>
        <end position="430"/>
    </location>
</feature>
<evidence type="ECO:0000256" key="1">
    <source>
        <dbReference type="SAM" id="MobiDB-lite"/>
    </source>
</evidence>
<keyword evidence="2" id="KW-0812">Transmembrane</keyword>
<keyword evidence="2" id="KW-1133">Transmembrane helix</keyword>
<feature type="transmembrane region" description="Helical" evidence="2">
    <location>
        <begin position="357"/>
        <end position="375"/>
    </location>
</feature>
<keyword evidence="5" id="KW-1185">Reference proteome</keyword>
<evidence type="ECO:0000313" key="5">
    <source>
        <dbReference type="Proteomes" id="UP000623129"/>
    </source>
</evidence>
<dbReference type="Pfam" id="PF04578">
    <property type="entry name" value="DUF594"/>
    <property type="match status" value="1"/>
</dbReference>
<organism evidence="4 5">
    <name type="scientific">Carex littledalei</name>
    <dbReference type="NCBI Taxonomy" id="544730"/>
    <lineage>
        <taxon>Eukaryota</taxon>
        <taxon>Viridiplantae</taxon>
        <taxon>Streptophyta</taxon>
        <taxon>Embryophyta</taxon>
        <taxon>Tracheophyta</taxon>
        <taxon>Spermatophyta</taxon>
        <taxon>Magnoliopsida</taxon>
        <taxon>Liliopsida</taxon>
        <taxon>Poales</taxon>
        <taxon>Cyperaceae</taxon>
        <taxon>Cyperoideae</taxon>
        <taxon>Cariceae</taxon>
        <taxon>Carex</taxon>
        <taxon>Carex subgen. Euthyceras</taxon>
    </lineage>
</organism>
<evidence type="ECO:0000313" key="4">
    <source>
        <dbReference type="EMBL" id="KAF3339090.1"/>
    </source>
</evidence>
<feature type="transmembrane region" description="Helical" evidence="2">
    <location>
        <begin position="52"/>
        <end position="72"/>
    </location>
</feature>
<dbReference type="AlphaFoldDB" id="A0A833VRR3"/>
<name>A0A833VRR3_9POAL</name>
<proteinExistence type="predicted"/>
<dbReference type="InterPro" id="IPR007658">
    <property type="entry name" value="DUF594"/>
</dbReference>
<keyword evidence="2" id="KW-0472">Membrane</keyword>
<feature type="region of interest" description="Disordered" evidence="1">
    <location>
        <begin position="458"/>
        <end position="481"/>
    </location>
</feature>
<dbReference type="EMBL" id="SWLB01000004">
    <property type="protein sequence ID" value="KAF3339090.1"/>
    <property type="molecule type" value="Genomic_DNA"/>
</dbReference>
<feature type="compositionally biased region" description="Basic and acidic residues" evidence="1">
    <location>
        <begin position="469"/>
        <end position="481"/>
    </location>
</feature>
<dbReference type="OrthoDB" id="666405at2759"/>
<feature type="domain" description="DUF4220" evidence="3">
    <location>
        <begin position="59"/>
        <end position="462"/>
    </location>
</feature>
<comment type="caution">
    <text evidence="4">The sequence shown here is derived from an EMBL/GenBank/DDBJ whole genome shotgun (WGS) entry which is preliminary data.</text>
</comment>
<gene>
    <name evidence="4" type="ORF">FCM35_KLT16561</name>
</gene>
<dbReference type="PANTHER" id="PTHR31325">
    <property type="entry name" value="OS01G0798800 PROTEIN-RELATED"/>
    <property type="match status" value="1"/>
</dbReference>
<dbReference type="InterPro" id="IPR025315">
    <property type="entry name" value="DUF4220"/>
</dbReference>
<feature type="transmembrane region" description="Helical" evidence="2">
    <location>
        <begin position="119"/>
        <end position="148"/>
    </location>
</feature>
<evidence type="ECO:0000259" key="3">
    <source>
        <dbReference type="Pfam" id="PF13968"/>
    </source>
</evidence>
<feature type="transmembrane region" description="Helical" evidence="2">
    <location>
        <begin position="17"/>
        <end position="40"/>
    </location>
</feature>
<feature type="region of interest" description="Disordered" evidence="1">
    <location>
        <begin position="583"/>
        <end position="602"/>
    </location>
</feature>
<evidence type="ECO:0000256" key="2">
    <source>
        <dbReference type="SAM" id="Phobius"/>
    </source>
</evidence>